<dbReference type="RefSeq" id="WP_092530957.1">
    <property type="nucleotide sequence ID" value="NZ_FOWW01000005.1"/>
</dbReference>
<dbReference type="Pfam" id="PF10604">
    <property type="entry name" value="Polyketide_cyc2"/>
    <property type="match status" value="1"/>
</dbReference>
<gene>
    <name evidence="1" type="ORF">SAMN05421810_10558</name>
</gene>
<dbReference type="Gene3D" id="3.30.530.20">
    <property type="match status" value="1"/>
</dbReference>
<protein>
    <submittedName>
        <fullName evidence="1">Ligand-binding SRPBCC domain-containing protein</fullName>
    </submittedName>
</protein>
<dbReference type="STRING" id="587909.SAMN05421810_10558"/>
<reference evidence="2" key="1">
    <citation type="submission" date="2016-10" db="EMBL/GenBank/DDBJ databases">
        <authorList>
            <person name="Varghese N."/>
            <person name="Submissions S."/>
        </authorList>
    </citation>
    <scope>NUCLEOTIDE SEQUENCE [LARGE SCALE GENOMIC DNA]</scope>
    <source>
        <strain evidence="2">CGMCC 4.5579</strain>
    </source>
</reference>
<dbReference type="InterPro" id="IPR023393">
    <property type="entry name" value="START-like_dom_sf"/>
</dbReference>
<keyword evidence="2" id="KW-1185">Reference proteome</keyword>
<dbReference type="EMBL" id="FOWW01000005">
    <property type="protein sequence ID" value="SFQ17867.1"/>
    <property type="molecule type" value="Genomic_DNA"/>
</dbReference>
<evidence type="ECO:0000313" key="2">
    <source>
        <dbReference type="Proteomes" id="UP000198727"/>
    </source>
</evidence>
<accession>A0A1I5WE29</accession>
<dbReference type="AlphaFoldDB" id="A0A1I5WE29"/>
<evidence type="ECO:0000313" key="1">
    <source>
        <dbReference type="EMBL" id="SFQ17867.1"/>
    </source>
</evidence>
<organism evidence="1 2">
    <name type="scientific">Amycolatopsis arida</name>
    <dbReference type="NCBI Taxonomy" id="587909"/>
    <lineage>
        <taxon>Bacteria</taxon>
        <taxon>Bacillati</taxon>
        <taxon>Actinomycetota</taxon>
        <taxon>Actinomycetes</taxon>
        <taxon>Pseudonocardiales</taxon>
        <taxon>Pseudonocardiaceae</taxon>
        <taxon>Amycolatopsis</taxon>
    </lineage>
</organism>
<dbReference type="InterPro" id="IPR019587">
    <property type="entry name" value="Polyketide_cyclase/dehydratase"/>
</dbReference>
<dbReference type="Proteomes" id="UP000198727">
    <property type="component" value="Unassembled WGS sequence"/>
</dbReference>
<name>A0A1I5WE29_9PSEU</name>
<dbReference type="SUPFAM" id="SSF55961">
    <property type="entry name" value="Bet v1-like"/>
    <property type="match status" value="1"/>
</dbReference>
<proteinExistence type="predicted"/>
<dbReference type="OrthoDB" id="7063435at2"/>
<sequence length="156" mass="17536">MSPRRRTVHASVALAAPAEHVWSFITGFVGINDELRPLLRMTIPPRLRATAAIDVEPPVALGPSLLLLFGVLPVDVDDIRLVAFDPPRRFLERSRLRSARHWEHERVIEDTAGGCRLTDRVTFEPRWSATGPILRTAVARLFRHRHARLAARFGAA</sequence>